<name>A0A5D4RGQ6_9BACI</name>
<dbReference type="EMBL" id="VTER01000003">
    <property type="protein sequence ID" value="TYS50477.1"/>
    <property type="molecule type" value="Genomic_DNA"/>
</dbReference>
<dbReference type="SUPFAM" id="SSF51182">
    <property type="entry name" value="RmlC-like cupins"/>
    <property type="match status" value="1"/>
</dbReference>
<dbReference type="InterPro" id="IPR011051">
    <property type="entry name" value="RmlC_Cupin_sf"/>
</dbReference>
<evidence type="ECO:0000313" key="3">
    <source>
        <dbReference type="Proteomes" id="UP000322139"/>
    </source>
</evidence>
<dbReference type="InterPro" id="IPR025979">
    <property type="entry name" value="ChrR-like_cupin_dom"/>
</dbReference>
<dbReference type="InterPro" id="IPR014710">
    <property type="entry name" value="RmlC-like_jellyroll"/>
</dbReference>
<dbReference type="CDD" id="cd20302">
    <property type="entry name" value="cupin_DAD"/>
    <property type="match status" value="1"/>
</dbReference>
<evidence type="ECO:0000259" key="1">
    <source>
        <dbReference type="Pfam" id="PF12973"/>
    </source>
</evidence>
<sequence length="162" mass="18774">MFVNLEAFVEKYNLPDQAIDVTDIPWVPTFTEADGVWFKPIRFDLTTGNWIHISKFAAGKGNARHRHTGGTVFAYTLQGSWRYLERDWVAKPGTFVYEPPGDIHTLTVDEGEDMVTLFYLGGVIEYFDENGKVFLQDDIFYRMKKYQDYCAEHNIPVKNLAY</sequence>
<gene>
    <name evidence="2" type="ORF">FZD51_07495</name>
</gene>
<proteinExistence type="predicted"/>
<reference evidence="2 3" key="1">
    <citation type="submission" date="2019-08" db="EMBL/GenBank/DDBJ databases">
        <title>Bacillus genomes from the desert of Cuatro Cienegas, Coahuila.</title>
        <authorList>
            <person name="Olmedo-Alvarez G."/>
        </authorList>
    </citation>
    <scope>NUCLEOTIDE SEQUENCE [LARGE SCALE GENOMIC DNA]</scope>
    <source>
        <strain evidence="2 3">CH446_14T</strain>
    </source>
</reference>
<organism evidence="2 3">
    <name type="scientific">Bacillus infantis</name>
    <dbReference type="NCBI Taxonomy" id="324767"/>
    <lineage>
        <taxon>Bacteria</taxon>
        <taxon>Bacillati</taxon>
        <taxon>Bacillota</taxon>
        <taxon>Bacilli</taxon>
        <taxon>Bacillales</taxon>
        <taxon>Bacillaceae</taxon>
        <taxon>Bacillus</taxon>
    </lineage>
</organism>
<protein>
    <submittedName>
        <fullName evidence="2">Cupin domain-containing protein</fullName>
    </submittedName>
</protein>
<accession>A0A5D4RGQ6</accession>
<comment type="caution">
    <text evidence="2">The sequence shown here is derived from an EMBL/GenBank/DDBJ whole genome shotgun (WGS) entry which is preliminary data.</text>
</comment>
<dbReference type="Gene3D" id="2.60.120.10">
    <property type="entry name" value="Jelly Rolls"/>
    <property type="match status" value="1"/>
</dbReference>
<dbReference type="Proteomes" id="UP000322139">
    <property type="component" value="Unassembled WGS sequence"/>
</dbReference>
<evidence type="ECO:0000313" key="2">
    <source>
        <dbReference type="EMBL" id="TYS50477.1"/>
    </source>
</evidence>
<dbReference type="AlphaFoldDB" id="A0A5D4RGQ6"/>
<dbReference type="Pfam" id="PF12973">
    <property type="entry name" value="Cupin_7"/>
    <property type="match status" value="1"/>
</dbReference>
<feature type="domain" description="ChrR-like cupin" evidence="1">
    <location>
        <begin position="16"/>
        <end position="117"/>
    </location>
</feature>